<reference evidence="2" key="2">
    <citation type="submission" date="2020-11" db="EMBL/GenBank/DDBJ databases">
        <authorList>
            <person name="McCartney M.A."/>
            <person name="Auch B."/>
            <person name="Kono T."/>
            <person name="Mallez S."/>
            <person name="Becker A."/>
            <person name="Gohl D.M."/>
            <person name="Silverstein K.A.T."/>
            <person name="Koren S."/>
            <person name="Bechman K.B."/>
            <person name="Herman A."/>
            <person name="Abrahante J.E."/>
            <person name="Garbe J."/>
        </authorList>
    </citation>
    <scope>NUCLEOTIDE SEQUENCE</scope>
    <source>
        <strain evidence="2">Duluth1</strain>
        <tissue evidence="2">Whole animal</tissue>
    </source>
</reference>
<evidence type="ECO:0000256" key="1">
    <source>
        <dbReference type="SAM" id="MobiDB-lite"/>
    </source>
</evidence>
<protein>
    <submittedName>
        <fullName evidence="2">Uncharacterized protein</fullName>
    </submittedName>
</protein>
<reference evidence="2" key="1">
    <citation type="journal article" date="2019" name="bioRxiv">
        <title>The Genome of the Zebra Mussel, Dreissena polymorpha: A Resource for Invasive Species Research.</title>
        <authorList>
            <person name="McCartney M.A."/>
            <person name="Auch B."/>
            <person name="Kono T."/>
            <person name="Mallez S."/>
            <person name="Zhang Y."/>
            <person name="Obille A."/>
            <person name="Becker A."/>
            <person name="Abrahante J.E."/>
            <person name="Garbe J."/>
            <person name="Badalamenti J.P."/>
            <person name="Herman A."/>
            <person name="Mangelson H."/>
            <person name="Liachko I."/>
            <person name="Sullivan S."/>
            <person name="Sone E.D."/>
            <person name="Koren S."/>
            <person name="Silverstein K.A.T."/>
            <person name="Beckman K.B."/>
            <person name="Gohl D.M."/>
        </authorList>
    </citation>
    <scope>NUCLEOTIDE SEQUENCE</scope>
    <source>
        <strain evidence="2">Duluth1</strain>
        <tissue evidence="2">Whole animal</tissue>
    </source>
</reference>
<dbReference type="SUPFAM" id="SSF47986">
    <property type="entry name" value="DEATH domain"/>
    <property type="match status" value="1"/>
</dbReference>
<dbReference type="Proteomes" id="UP000828390">
    <property type="component" value="Unassembled WGS sequence"/>
</dbReference>
<dbReference type="CDD" id="cd01670">
    <property type="entry name" value="Death"/>
    <property type="match status" value="1"/>
</dbReference>
<organism evidence="2 3">
    <name type="scientific">Dreissena polymorpha</name>
    <name type="common">Zebra mussel</name>
    <name type="synonym">Mytilus polymorpha</name>
    <dbReference type="NCBI Taxonomy" id="45954"/>
    <lineage>
        <taxon>Eukaryota</taxon>
        <taxon>Metazoa</taxon>
        <taxon>Spiralia</taxon>
        <taxon>Lophotrochozoa</taxon>
        <taxon>Mollusca</taxon>
        <taxon>Bivalvia</taxon>
        <taxon>Autobranchia</taxon>
        <taxon>Heteroconchia</taxon>
        <taxon>Euheterodonta</taxon>
        <taxon>Imparidentia</taxon>
        <taxon>Neoheterodontei</taxon>
        <taxon>Myida</taxon>
        <taxon>Dreissenoidea</taxon>
        <taxon>Dreissenidae</taxon>
        <taxon>Dreissena</taxon>
    </lineage>
</organism>
<accession>A0A9D4EDR7</accession>
<sequence>MYFRQSGKVECTIQRIETEHHDNVRGPCYQLFMVWEHMRTNTTKKSHLEWSFEKPRKDNCGLLFSGLSLDEIKKASAAPREYVSTVVCYHKRPRMRTKGNTSTHVSGQGRKRSGSSRTLPSNISFHPIGRTSPHQTALPDSIDTTTISSLSKLEELSIELDELTPCVWEALHGLNIKSLTLSRKEWGELHAESLTQLLSSLKRLETLGIGPFHIAAAYVELSDILPAKEFKMYFRQLEIDECTIQRIETEHHGNVREQCYQLFMVLERMRKNKTKLSHVEWSLELIHKLKHHIDERLKDMPYAKRLQ</sequence>
<dbReference type="AlphaFoldDB" id="A0A9D4EDR7"/>
<feature type="region of interest" description="Disordered" evidence="1">
    <location>
        <begin position="96"/>
        <end position="141"/>
    </location>
</feature>
<name>A0A9D4EDR7_DREPO</name>
<proteinExistence type="predicted"/>
<dbReference type="SUPFAM" id="SSF52047">
    <property type="entry name" value="RNI-like"/>
    <property type="match status" value="1"/>
</dbReference>
<gene>
    <name evidence="2" type="ORF">DPMN_179926</name>
</gene>
<dbReference type="EMBL" id="JAIWYP010000009">
    <property type="protein sequence ID" value="KAH3778467.1"/>
    <property type="molecule type" value="Genomic_DNA"/>
</dbReference>
<keyword evidence="3" id="KW-1185">Reference proteome</keyword>
<comment type="caution">
    <text evidence="2">The sequence shown here is derived from an EMBL/GenBank/DDBJ whole genome shotgun (WGS) entry which is preliminary data.</text>
</comment>
<evidence type="ECO:0000313" key="3">
    <source>
        <dbReference type="Proteomes" id="UP000828390"/>
    </source>
</evidence>
<dbReference type="InterPro" id="IPR011029">
    <property type="entry name" value="DEATH-like_dom_sf"/>
</dbReference>
<evidence type="ECO:0000313" key="2">
    <source>
        <dbReference type="EMBL" id="KAH3778467.1"/>
    </source>
</evidence>
<dbReference type="Gene3D" id="1.10.533.10">
    <property type="entry name" value="Death Domain, Fas"/>
    <property type="match status" value="1"/>
</dbReference>